<sequence length="164" mass="18719">MSRNGLLIVLSIALLASMSIWKLSKFKLACFQKQKEYVDAALARSSIIKKELTQLKQVLSIKNRYCFNSKENAYRALLELLDDVSQKDYVKKATLTPRPNYVTWTNTHTLNISFDDFSWSDLGDLLNAVLKKKGFIFTFKSLKIKGKSATLRLTTETCVRRKGA</sequence>
<dbReference type="EMBL" id="AP013035">
    <property type="protein sequence ID" value="BAT71178.1"/>
    <property type="molecule type" value="Genomic_DNA"/>
</dbReference>
<dbReference type="AlphaFoldDB" id="A0A0S3QS58"/>
<organism evidence="1 2">
    <name type="scientific">Thermosulfidibacter takaii (strain DSM 17441 / JCM 13301 / NBRC 103674 / ABI70S6)</name>
    <dbReference type="NCBI Taxonomy" id="1298851"/>
    <lineage>
        <taxon>Bacteria</taxon>
        <taxon>Pseudomonadati</taxon>
        <taxon>Thermosulfidibacterota</taxon>
        <taxon>Thermosulfidibacteria</taxon>
        <taxon>Thermosulfidibacterales</taxon>
        <taxon>Thermosulfidibacteraceae</taxon>
    </lineage>
</organism>
<protein>
    <submittedName>
        <fullName evidence="1">Uncharacterized protein</fullName>
    </submittedName>
</protein>
<dbReference type="STRING" id="1298851.TST_0370"/>
<gene>
    <name evidence="1" type="ORF">TST_0370</name>
</gene>
<evidence type="ECO:0000313" key="2">
    <source>
        <dbReference type="Proteomes" id="UP000063234"/>
    </source>
</evidence>
<keyword evidence="2" id="KW-1185">Reference proteome</keyword>
<name>A0A0S3QS58_THET7</name>
<reference evidence="2" key="1">
    <citation type="journal article" date="2018" name="Science">
        <title>A primordial and reversible TCA cycle in a facultatively chemolithoautotrophic thermophile.</title>
        <authorList>
            <person name="Nunoura T."/>
            <person name="Chikaraishi Y."/>
            <person name="Izaki R."/>
            <person name="Suwa T."/>
            <person name="Sato T."/>
            <person name="Harada T."/>
            <person name="Mori K."/>
            <person name="Kato Y."/>
            <person name="Miyazaki M."/>
            <person name="Shimamura S."/>
            <person name="Yanagawa K."/>
            <person name="Shuto A."/>
            <person name="Ohkouchi N."/>
            <person name="Fujita N."/>
            <person name="Takaki Y."/>
            <person name="Atomi H."/>
            <person name="Takai K."/>
        </authorList>
    </citation>
    <scope>NUCLEOTIDE SEQUENCE [LARGE SCALE GENOMIC DNA]</scope>
    <source>
        <strain evidence="2">DSM 17441 / JCM 13301 / NBRC 103674 / ABI70S6</strain>
    </source>
</reference>
<dbReference type="KEGG" id="ttk:TST_0370"/>
<evidence type="ECO:0000313" key="1">
    <source>
        <dbReference type="EMBL" id="BAT71178.1"/>
    </source>
</evidence>
<dbReference type="Proteomes" id="UP000063234">
    <property type="component" value="Chromosome"/>
</dbReference>
<accession>A0A0S3QS58</accession>
<proteinExistence type="predicted"/>